<name>A0A239MZF9_9NOCA</name>
<dbReference type="Proteomes" id="UP000198327">
    <property type="component" value="Unassembled WGS sequence"/>
</dbReference>
<protein>
    <submittedName>
        <fullName evidence="1">Uncharacterized protein</fullName>
    </submittedName>
</protein>
<dbReference type="AlphaFoldDB" id="A0A239MZF9"/>
<accession>A0A239MZF9</accession>
<proteinExistence type="predicted"/>
<keyword evidence="2" id="KW-1185">Reference proteome</keyword>
<organism evidence="1 2">
    <name type="scientific">Rhodococcoides kyotonense</name>
    <dbReference type="NCBI Taxonomy" id="398843"/>
    <lineage>
        <taxon>Bacteria</taxon>
        <taxon>Bacillati</taxon>
        <taxon>Actinomycetota</taxon>
        <taxon>Actinomycetes</taxon>
        <taxon>Mycobacteriales</taxon>
        <taxon>Nocardiaceae</taxon>
        <taxon>Rhodococcoides</taxon>
    </lineage>
</organism>
<sequence length="203" mass="21337">MYHDQGGVARLLASFERGHTVESLCCDCNNGASVRKLPQAYGQWRTNVIGHLETAGVALNDTTGASAEDLWGLSNEDGALHLPLEHGSGQPGKFANLHPGRAARQLLGMVLAVQENLTLLDVSPELAAAYFSEDPTAIEPYTLHVALANAGLAYFTGALAALSIDPTSINPTEVANCVGILSLPPFLIMLVNGNTAPHSSDSH</sequence>
<dbReference type="EMBL" id="FZOW01000025">
    <property type="protein sequence ID" value="SNT48015.1"/>
    <property type="molecule type" value="Genomic_DNA"/>
</dbReference>
<gene>
    <name evidence="1" type="ORF">SAMN05421642_12540</name>
</gene>
<reference evidence="2" key="1">
    <citation type="submission" date="2017-06" db="EMBL/GenBank/DDBJ databases">
        <authorList>
            <person name="Varghese N."/>
            <person name="Submissions S."/>
        </authorList>
    </citation>
    <scope>NUCLEOTIDE SEQUENCE [LARGE SCALE GENOMIC DNA]</scope>
    <source>
        <strain evidence="2">JCM 23211</strain>
    </source>
</reference>
<evidence type="ECO:0000313" key="2">
    <source>
        <dbReference type="Proteomes" id="UP000198327"/>
    </source>
</evidence>
<evidence type="ECO:0000313" key="1">
    <source>
        <dbReference type="EMBL" id="SNT48015.1"/>
    </source>
</evidence>